<gene>
    <name evidence="2" type="ORF">CYCCA115_LOCUS2802</name>
</gene>
<dbReference type="CDD" id="cd00170">
    <property type="entry name" value="SEC14"/>
    <property type="match status" value="1"/>
</dbReference>
<dbReference type="Proteomes" id="UP001295423">
    <property type="component" value="Unassembled WGS sequence"/>
</dbReference>
<protein>
    <recommendedName>
        <fullName evidence="1">CRAL-TRIO domain-containing protein</fullName>
    </recommendedName>
</protein>
<comment type="caution">
    <text evidence="2">The sequence shown here is derived from an EMBL/GenBank/DDBJ whole genome shotgun (WGS) entry which is preliminary data.</text>
</comment>
<reference evidence="2" key="1">
    <citation type="submission" date="2023-08" db="EMBL/GenBank/DDBJ databases">
        <authorList>
            <person name="Audoor S."/>
            <person name="Bilcke G."/>
        </authorList>
    </citation>
    <scope>NUCLEOTIDE SEQUENCE</scope>
</reference>
<accession>A0AAD2CPK0</accession>
<dbReference type="PANTHER" id="PTHR46590">
    <property type="entry name" value="PHOSPHATIDYLINOSITOL TRANSFER PROTEIN CSR1-RELATED"/>
    <property type="match status" value="1"/>
</dbReference>
<dbReference type="Gene3D" id="3.40.525.10">
    <property type="entry name" value="CRAL-TRIO lipid binding domain"/>
    <property type="match status" value="1"/>
</dbReference>
<dbReference type="SUPFAM" id="SSF52087">
    <property type="entry name" value="CRAL/TRIO domain"/>
    <property type="match status" value="1"/>
</dbReference>
<dbReference type="Pfam" id="PF00650">
    <property type="entry name" value="CRAL_TRIO"/>
    <property type="match status" value="1"/>
</dbReference>
<evidence type="ECO:0000259" key="1">
    <source>
        <dbReference type="PROSITE" id="PS50191"/>
    </source>
</evidence>
<evidence type="ECO:0000313" key="2">
    <source>
        <dbReference type="EMBL" id="CAJ1932370.1"/>
    </source>
</evidence>
<dbReference type="EMBL" id="CAKOGP040000224">
    <property type="protein sequence ID" value="CAJ1932370.1"/>
    <property type="molecule type" value="Genomic_DNA"/>
</dbReference>
<dbReference type="InterPro" id="IPR001251">
    <property type="entry name" value="CRAL-TRIO_dom"/>
</dbReference>
<sequence>MCYVFNEMSLSEEQCRNGVVLIVDLNQWTFKNSTDECANKFLKAMKHQVPTKVASVLIVNSPRWFPKVWKVLKKMVSPSFAKRFVILKNQHQLQDYLMDGYENYLPVEMGFWRDSTEIVEDFVNMKIHAEPNL</sequence>
<dbReference type="AlphaFoldDB" id="A0AAD2CPK0"/>
<feature type="domain" description="CRAL-TRIO" evidence="1">
    <location>
        <begin position="1"/>
        <end position="117"/>
    </location>
</feature>
<evidence type="ECO:0000313" key="3">
    <source>
        <dbReference type="Proteomes" id="UP001295423"/>
    </source>
</evidence>
<dbReference type="InterPro" id="IPR036865">
    <property type="entry name" value="CRAL-TRIO_dom_sf"/>
</dbReference>
<proteinExistence type="predicted"/>
<name>A0AAD2CPK0_9STRA</name>
<dbReference type="PROSITE" id="PS50191">
    <property type="entry name" value="CRAL_TRIO"/>
    <property type="match status" value="1"/>
</dbReference>
<keyword evidence="3" id="KW-1185">Reference proteome</keyword>
<dbReference type="InterPro" id="IPR052432">
    <property type="entry name" value="PITP/CRAL-TRIO"/>
</dbReference>
<organism evidence="2 3">
    <name type="scientific">Cylindrotheca closterium</name>
    <dbReference type="NCBI Taxonomy" id="2856"/>
    <lineage>
        <taxon>Eukaryota</taxon>
        <taxon>Sar</taxon>
        <taxon>Stramenopiles</taxon>
        <taxon>Ochrophyta</taxon>
        <taxon>Bacillariophyta</taxon>
        <taxon>Bacillariophyceae</taxon>
        <taxon>Bacillariophycidae</taxon>
        <taxon>Bacillariales</taxon>
        <taxon>Bacillariaceae</taxon>
        <taxon>Cylindrotheca</taxon>
    </lineage>
</organism>
<dbReference type="PANTHER" id="PTHR46590:SF1">
    <property type="entry name" value="PHOSPHATIDYLINOSITOL TRANSFER PROTEIN CSR1"/>
    <property type="match status" value="1"/>
</dbReference>